<dbReference type="InterPro" id="IPR023187">
    <property type="entry name" value="Tscrpt_reg_MarR-type_CS"/>
</dbReference>
<name>A0A3E0VLU3_9MICO</name>
<dbReference type="RefSeq" id="WP_116415257.1">
    <property type="nucleotide sequence ID" value="NZ_NBWZ01000001.1"/>
</dbReference>
<reference evidence="5 6" key="1">
    <citation type="submission" date="2017-04" db="EMBL/GenBank/DDBJ databases">
        <title>Comparative genome analysis of Subtercola boreus.</title>
        <authorList>
            <person name="Cho Y.-J."/>
            <person name="Cho A."/>
            <person name="Kim O.-S."/>
            <person name="Lee J.-I."/>
        </authorList>
    </citation>
    <scope>NUCLEOTIDE SEQUENCE [LARGE SCALE GENOMIC DNA]</scope>
    <source>
        <strain evidence="5 6">K300</strain>
    </source>
</reference>
<dbReference type="Pfam" id="PF01047">
    <property type="entry name" value="MarR"/>
    <property type="match status" value="1"/>
</dbReference>
<evidence type="ECO:0000313" key="6">
    <source>
        <dbReference type="Proteomes" id="UP000256486"/>
    </source>
</evidence>
<dbReference type="AlphaFoldDB" id="A0A3E0VLU3"/>
<comment type="caution">
    <text evidence="5">The sequence shown here is derived from an EMBL/GenBank/DDBJ whole genome shotgun (WGS) entry which is preliminary data.</text>
</comment>
<dbReference type="PANTHER" id="PTHR39515">
    <property type="entry name" value="CONSERVED PROTEIN"/>
    <property type="match status" value="1"/>
</dbReference>
<dbReference type="OrthoDB" id="8966183at2"/>
<evidence type="ECO:0000256" key="3">
    <source>
        <dbReference type="ARBA" id="ARBA00023163"/>
    </source>
</evidence>
<keyword evidence="2" id="KW-0238">DNA-binding</keyword>
<evidence type="ECO:0000259" key="4">
    <source>
        <dbReference type="PROSITE" id="PS50995"/>
    </source>
</evidence>
<protein>
    <recommendedName>
        <fullName evidence="4">HTH marR-type domain-containing protein</fullName>
    </recommendedName>
</protein>
<dbReference type="PRINTS" id="PR00598">
    <property type="entry name" value="HTHMARR"/>
</dbReference>
<dbReference type="InterPro" id="IPR036388">
    <property type="entry name" value="WH-like_DNA-bd_sf"/>
</dbReference>
<evidence type="ECO:0000313" key="5">
    <source>
        <dbReference type="EMBL" id="RFA09857.1"/>
    </source>
</evidence>
<keyword evidence="3" id="KW-0804">Transcription</keyword>
<sequence length="145" mass="15528">MPDETSIDRHEVAERLLLAISRLNRRIRPVGDELSNGVLSALSSVNAAGPLRPSDLARLENVAAPTMTRIVADLENRGLVEREPDPADGRSFLLRASESGVEAVAKARLARTNRVLQLLSDQSDDDIGTLAQALPALEAAAANRS</sequence>
<dbReference type="Proteomes" id="UP000256486">
    <property type="component" value="Unassembled WGS sequence"/>
</dbReference>
<evidence type="ECO:0000256" key="1">
    <source>
        <dbReference type="ARBA" id="ARBA00023015"/>
    </source>
</evidence>
<dbReference type="GO" id="GO:0003677">
    <property type="term" value="F:DNA binding"/>
    <property type="evidence" value="ECO:0007669"/>
    <property type="project" value="UniProtKB-KW"/>
</dbReference>
<gene>
    <name evidence="5" type="ORF">B7R54_12075</name>
</gene>
<evidence type="ECO:0000256" key="2">
    <source>
        <dbReference type="ARBA" id="ARBA00023125"/>
    </source>
</evidence>
<keyword evidence="6" id="KW-1185">Reference proteome</keyword>
<feature type="domain" description="HTH marR-type" evidence="4">
    <location>
        <begin position="9"/>
        <end position="139"/>
    </location>
</feature>
<keyword evidence="1" id="KW-0805">Transcription regulation</keyword>
<organism evidence="5 6">
    <name type="scientific">Subtercola boreus</name>
    <dbReference type="NCBI Taxonomy" id="120213"/>
    <lineage>
        <taxon>Bacteria</taxon>
        <taxon>Bacillati</taxon>
        <taxon>Actinomycetota</taxon>
        <taxon>Actinomycetes</taxon>
        <taxon>Micrococcales</taxon>
        <taxon>Microbacteriaceae</taxon>
        <taxon>Subtercola</taxon>
    </lineage>
</organism>
<accession>A0A3E0VLU3</accession>
<dbReference type="SUPFAM" id="SSF46785">
    <property type="entry name" value="Winged helix' DNA-binding domain"/>
    <property type="match status" value="1"/>
</dbReference>
<proteinExistence type="predicted"/>
<dbReference type="Gene3D" id="1.10.10.10">
    <property type="entry name" value="Winged helix-like DNA-binding domain superfamily/Winged helix DNA-binding domain"/>
    <property type="match status" value="1"/>
</dbReference>
<dbReference type="InterPro" id="IPR036390">
    <property type="entry name" value="WH_DNA-bd_sf"/>
</dbReference>
<dbReference type="InterPro" id="IPR052526">
    <property type="entry name" value="HTH-type_Bedaq_tolerance"/>
</dbReference>
<dbReference type="PANTHER" id="PTHR39515:SF2">
    <property type="entry name" value="HTH-TYPE TRANSCRIPTIONAL REGULATOR RV0880"/>
    <property type="match status" value="1"/>
</dbReference>
<dbReference type="PROSITE" id="PS01117">
    <property type="entry name" value="HTH_MARR_1"/>
    <property type="match status" value="1"/>
</dbReference>
<dbReference type="GO" id="GO:0003700">
    <property type="term" value="F:DNA-binding transcription factor activity"/>
    <property type="evidence" value="ECO:0007669"/>
    <property type="project" value="InterPro"/>
</dbReference>
<dbReference type="SMART" id="SM00347">
    <property type="entry name" value="HTH_MARR"/>
    <property type="match status" value="1"/>
</dbReference>
<dbReference type="InterPro" id="IPR000835">
    <property type="entry name" value="HTH_MarR-typ"/>
</dbReference>
<dbReference type="PROSITE" id="PS50995">
    <property type="entry name" value="HTH_MARR_2"/>
    <property type="match status" value="1"/>
</dbReference>
<dbReference type="EMBL" id="NBWZ01000001">
    <property type="protein sequence ID" value="RFA09857.1"/>
    <property type="molecule type" value="Genomic_DNA"/>
</dbReference>